<evidence type="ECO:0000313" key="2">
    <source>
        <dbReference type="Proteomes" id="UP001165341"/>
    </source>
</evidence>
<comment type="caution">
    <text evidence="1">The sequence shown here is derived from an EMBL/GenBank/DDBJ whole genome shotgun (WGS) entry which is preliminary data.</text>
</comment>
<dbReference type="SUPFAM" id="SSF160379">
    <property type="entry name" value="SP0830-like"/>
    <property type="match status" value="1"/>
</dbReference>
<dbReference type="Gene3D" id="3.30.70.1280">
    <property type="entry name" value="SP0830-like domains"/>
    <property type="match status" value="1"/>
</dbReference>
<dbReference type="EMBL" id="JALGAR010000001">
    <property type="protein sequence ID" value="MCI4657521.1"/>
    <property type="molecule type" value="Genomic_DNA"/>
</dbReference>
<sequence length="178" mass="19863">MMRYVALLRGINVNGITIAMNDLVETFQGLGYTDVRTVVASGNVVFSVDDAAQASPGAIKSRIEAALSERFDYEAWIVLIDEAELTREVRSFPFPEREGWHAYVMFGSDPTHLAELAGHARELDQADERIELGHGVLYWEVRKAVGIKSAFSKKSAKVKYRATTTTRNLNTLQKIITL</sequence>
<dbReference type="Proteomes" id="UP001165341">
    <property type="component" value="Unassembled WGS sequence"/>
</dbReference>
<evidence type="ECO:0000313" key="1">
    <source>
        <dbReference type="EMBL" id="MCI4657521.1"/>
    </source>
</evidence>
<organism evidence="1 2">
    <name type="scientific">Cryobacterium zhongshanensis</name>
    <dbReference type="NCBI Taxonomy" id="2928153"/>
    <lineage>
        <taxon>Bacteria</taxon>
        <taxon>Bacillati</taxon>
        <taxon>Actinomycetota</taxon>
        <taxon>Actinomycetes</taxon>
        <taxon>Micrococcales</taxon>
        <taxon>Microbacteriaceae</taxon>
        <taxon>Cryobacterium</taxon>
    </lineage>
</organism>
<dbReference type="PIRSF" id="PIRSF008502">
    <property type="entry name" value="UCP008502"/>
    <property type="match status" value="1"/>
</dbReference>
<dbReference type="Gene3D" id="3.30.70.1260">
    <property type="entry name" value="bacterial protein sp0830 like"/>
    <property type="match status" value="1"/>
</dbReference>
<dbReference type="RefSeq" id="WP_243011402.1">
    <property type="nucleotide sequence ID" value="NZ_JALGAR010000001.1"/>
</dbReference>
<dbReference type="AlphaFoldDB" id="A0AA41QTS8"/>
<dbReference type="PANTHER" id="PTHR36439:SF1">
    <property type="entry name" value="DUF1697 DOMAIN-CONTAINING PROTEIN"/>
    <property type="match status" value="1"/>
</dbReference>
<reference evidence="1" key="1">
    <citation type="submission" date="2022-03" db="EMBL/GenBank/DDBJ databases">
        <title>Cryobacterium sp. nov. strain ZS14-85, isolated from Antarctic soil.</title>
        <authorList>
            <person name="Li J."/>
            <person name="Niu G."/>
        </authorList>
    </citation>
    <scope>NUCLEOTIDE SEQUENCE</scope>
    <source>
        <strain evidence="1">ZS14-85</strain>
    </source>
</reference>
<accession>A0AA41QTS8</accession>
<keyword evidence="2" id="KW-1185">Reference proteome</keyword>
<name>A0AA41QTS8_9MICO</name>
<dbReference type="InterPro" id="IPR012545">
    <property type="entry name" value="DUF1697"/>
</dbReference>
<gene>
    <name evidence="1" type="ORF">MQH31_06830</name>
</gene>
<dbReference type="PANTHER" id="PTHR36439">
    <property type="entry name" value="BLL4334 PROTEIN"/>
    <property type="match status" value="1"/>
</dbReference>
<protein>
    <submittedName>
        <fullName evidence="1">DUF1697 domain-containing protein</fullName>
    </submittedName>
</protein>
<proteinExistence type="predicted"/>
<dbReference type="Pfam" id="PF08002">
    <property type="entry name" value="DUF1697"/>
    <property type="match status" value="1"/>
</dbReference>